<dbReference type="Gene3D" id="3.10.100.10">
    <property type="entry name" value="Mannose-Binding Protein A, subunit A"/>
    <property type="match status" value="1"/>
</dbReference>
<dbReference type="InterPro" id="IPR016186">
    <property type="entry name" value="C-type_lectin-like/link_sf"/>
</dbReference>
<dbReference type="InterPro" id="IPR016187">
    <property type="entry name" value="CTDL_fold"/>
</dbReference>
<dbReference type="HOGENOM" id="CLU_1994789_0_0_1"/>
<evidence type="ECO:0000256" key="1">
    <source>
        <dbReference type="SAM" id="SignalP"/>
    </source>
</evidence>
<evidence type="ECO:0000313" key="5">
    <source>
        <dbReference type="Proteomes" id="UP000014760"/>
    </source>
</evidence>
<protein>
    <recommendedName>
        <fullName evidence="2">C-type lectin domain-containing protein</fullName>
    </recommendedName>
</protein>
<evidence type="ECO:0000313" key="4">
    <source>
        <dbReference type="EnsemblMetazoa" id="CapteP194028"/>
    </source>
</evidence>
<feature type="domain" description="C-type lectin" evidence="2">
    <location>
        <begin position="40"/>
        <end position="121"/>
    </location>
</feature>
<dbReference type="InterPro" id="IPR001304">
    <property type="entry name" value="C-type_lectin-like"/>
</dbReference>
<dbReference type="Pfam" id="PF00059">
    <property type="entry name" value="Lectin_C"/>
    <property type="match status" value="1"/>
</dbReference>
<feature type="chain" id="PRO_5008788665" description="C-type lectin domain-containing protein" evidence="1">
    <location>
        <begin position="24"/>
        <end position="131"/>
    </location>
</feature>
<dbReference type="AlphaFoldDB" id="R7V427"/>
<dbReference type="EMBL" id="KB297391">
    <property type="protein sequence ID" value="ELU10560.1"/>
    <property type="molecule type" value="Genomic_DNA"/>
</dbReference>
<dbReference type="PROSITE" id="PS50041">
    <property type="entry name" value="C_TYPE_LECTIN_2"/>
    <property type="match status" value="1"/>
</dbReference>
<evidence type="ECO:0000313" key="3">
    <source>
        <dbReference type="EMBL" id="ELU10560.1"/>
    </source>
</evidence>
<evidence type="ECO:0000259" key="2">
    <source>
        <dbReference type="PROSITE" id="PS50041"/>
    </source>
</evidence>
<keyword evidence="1" id="KW-0732">Signal</keyword>
<gene>
    <name evidence="3" type="ORF">CAPTEDRAFT_194028</name>
</gene>
<proteinExistence type="predicted"/>
<dbReference type="Proteomes" id="UP000014760">
    <property type="component" value="Unassembled WGS sequence"/>
</dbReference>
<dbReference type="PANTHER" id="PTHR22801:SF63">
    <property type="entry name" value="C-TYPE LECTIN DOMAIN-CONTAINING PROTEIN"/>
    <property type="match status" value="1"/>
</dbReference>
<keyword evidence="5" id="KW-1185">Reference proteome</keyword>
<dbReference type="SUPFAM" id="SSF56436">
    <property type="entry name" value="C-type lectin-like"/>
    <property type="match status" value="1"/>
</dbReference>
<dbReference type="PANTHER" id="PTHR22801">
    <property type="entry name" value="LITHOSTATHINE"/>
    <property type="match status" value="1"/>
</dbReference>
<dbReference type="InterPro" id="IPR050801">
    <property type="entry name" value="Ca-Dep_Lectins_ImmuneDev"/>
</dbReference>
<feature type="signal peptide" evidence="1">
    <location>
        <begin position="1"/>
        <end position="23"/>
    </location>
</feature>
<reference evidence="4" key="3">
    <citation type="submission" date="2015-06" db="UniProtKB">
        <authorList>
            <consortium name="EnsemblMetazoa"/>
        </authorList>
    </citation>
    <scope>IDENTIFICATION</scope>
</reference>
<accession>R7V427</accession>
<organism evidence="3">
    <name type="scientific">Capitella teleta</name>
    <name type="common">Polychaete worm</name>
    <dbReference type="NCBI Taxonomy" id="283909"/>
    <lineage>
        <taxon>Eukaryota</taxon>
        <taxon>Metazoa</taxon>
        <taxon>Spiralia</taxon>
        <taxon>Lophotrochozoa</taxon>
        <taxon>Annelida</taxon>
        <taxon>Polychaeta</taxon>
        <taxon>Sedentaria</taxon>
        <taxon>Scolecida</taxon>
        <taxon>Capitellidae</taxon>
        <taxon>Capitella</taxon>
    </lineage>
</organism>
<dbReference type="CDD" id="cd00037">
    <property type="entry name" value="CLECT"/>
    <property type="match status" value="1"/>
</dbReference>
<reference evidence="3 5" key="2">
    <citation type="journal article" date="2013" name="Nature">
        <title>Insights into bilaterian evolution from three spiralian genomes.</title>
        <authorList>
            <person name="Simakov O."/>
            <person name="Marletaz F."/>
            <person name="Cho S.J."/>
            <person name="Edsinger-Gonzales E."/>
            <person name="Havlak P."/>
            <person name="Hellsten U."/>
            <person name="Kuo D.H."/>
            <person name="Larsson T."/>
            <person name="Lv J."/>
            <person name="Arendt D."/>
            <person name="Savage R."/>
            <person name="Osoegawa K."/>
            <person name="de Jong P."/>
            <person name="Grimwood J."/>
            <person name="Chapman J.A."/>
            <person name="Shapiro H."/>
            <person name="Aerts A."/>
            <person name="Otillar R.P."/>
            <person name="Terry A.Y."/>
            <person name="Boore J.L."/>
            <person name="Grigoriev I.V."/>
            <person name="Lindberg D.R."/>
            <person name="Seaver E.C."/>
            <person name="Weisblat D.A."/>
            <person name="Putnam N.H."/>
            <person name="Rokhsar D.S."/>
        </authorList>
    </citation>
    <scope>NUCLEOTIDE SEQUENCE</scope>
    <source>
        <strain evidence="3 5">I ESC-2004</strain>
    </source>
</reference>
<sequence>MSPLPLTLALLVLLAAKETQSLADVDSTGLRCSNANYLQLGSKCYKTFLVPKKTYVEAKRMCQTGGGRLALMSTSEEAIAVLTSMHMASNWQTLRRTEKVWIGMHARANENAYEWEDGQLVAGTIDLFGLR</sequence>
<name>R7V427_CAPTE</name>
<dbReference type="EnsemblMetazoa" id="CapteT194028">
    <property type="protein sequence ID" value="CapteP194028"/>
    <property type="gene ID" value="CapteG194028"/>
</dbReference>
<reference evidence="5" key="1">
    <citation type="submission" date="2012-12" db="EMBL/GenBank/DDBJ databases">
        <authorList>
            <person name="Hellsten U."/>
            <person name="Grimwood J."/>
            <person name="Chapman J.A."/>
            <person name="Shapiro H."/>
            <person name="Aerts A."/>
            <person name="Otillar R.P."/>
            <person name="Terry A.Y."/>
            <person name="Boore J.L."/>
            <person name="Simakov O."/>
            <person name="Marletaz F."/>
            <person name="Cho S.-J."/>
            <person name="Edsinger-Gonzales E."/>
            <person name="Havlak P."/>
            <person name="Kuo D.-H."/>
            <person name="Larsson T."/>
            <person name="Lv J."/>
            <person name="Arendt D."/>
            <person name="Savage R."/>
            <person name="Osoegawa K."/>
            <person name="de Jong P."/>
            <person name="Lindberg D.R."/>
            <person name="Seaver E.C."/>
            <person name="Weisblat D.A."/>
            <person name="Putnam N.H."/>
            <person name="Grigoriev I.V."/>
            <person name="Rokhsar D.S."/>
        </authorList>
    </citation>
    <scope>NUCLEOTIDE SEQUENCE</scope>
    <source>
        <strain evidence="5">I ESC-2004</strain>
    </source>
</reference>
<dbReference type="EMBL" id="AMQN01006010">
    <property type="status" value="NOT_ANNOTATED_CDS"/>
    <property type="molecule type" value="Genomic_DNA"/>
</dbReference>
<dbReference type="OrthoDB" id="6162106at2759"/>